<sequence length="321" mass="34064">MNLKYLFKTGILMLSMGLIVSCSDDDDDLGPGDPDAQTYETQVYLTDSPVDNAEVQGVFVTVASVMINGQAVEGFEKTTIEVSSLHSGQTELLGSLDLESGTTSNITLVLDNETDASGEAPGNYVLTTSGEKSALVSGSNELSLSDNVEIHESNDNEVVLDFDLRKAVVTDESGEYSLASDSRLTNSIRAVNSIETGAITGNVSDFGSASADAYVVYAYEAGTYGESETSADDEGLRFANAVNSTVVAEANGDFELHFIEEGDYELHFASYEDTDADGQLEFKGELEAVTAADVDTDLLDLSVDANTELSLEVVIIGLLNL</sequence>
<dbReference type="OrthoDB" id="1415350at2"/>
<dbReference type="AlphaFoldDB" id="A0A1I5DKQ1"/>
<evidence type="ECO:0000313" key="3">
    <source>
        <dbReference type="Proteomes" id="UP000199153"/>
    </source>
</evidence>
<dbReference type="Proteomes" id="UP000199153">
    <property type="component" value="Unassembled WGS sequence"/>
</dbReference>
<evidence type="ECO:0000313" key="2">
    <source>
        <dbReference type="EMBL" id="SFN99829.1"/>
    </source>
</evidence>
<dbReference type="PROSITE" id="PS51257">
    <property type="entry name" value="PROKAR_LIPOPROTEIN"/>
    <property type="match status" value="1"/>
</dbReference>
<protein>
    <recommendedName>
        <fullName evidence="1">DUF4382 domain-containing protein</fullName>
    </recommendedName>
</protein>
<proteinExistence type="predicted"/>
<name>A0A1I5DKQ1_9FLAO</name>
<reference evidence="2 3" key="1">
    <citation type="submission" date="2016-10" db="EMBL/GenBank/DDBJ databases">
        <authorList>
            <person name="de Groot N.N."/>
        </authorList>
    </citation>
    <scope>NUCLEOTIDE SEQUENCE [LARGE SCALE GENOMIC DNA]</scope>
    <source>
        <strain evidence="2 3">DSM 17794</strain>
    </source>
</reference>
<feature type="domain" description="DUF4382" evidence="1">
    <location>
        <begin position="42"/>
        <end position="178"/>
    </location>
</feature>
<dbReference type="InterPro" id="IPR025491">
    <property type="entry name" value="DUF4382"/>
</dbReference>
<dbReference type="EMBL" id="FOVL01000042">
    <property type="protein sequence ID" value="SFN99829.1"/>
    <property type="molecule type" value="Genomic_DNA"/>
</dbReference>
<dbReference type="RefSeq" id="WP_093411630.1">
    <property type="nucleotide sequence ID" value="NZ_FOVL01000042.1"/>
</dbReference>
<evidence type="ECO:0000259" key="1">
    <source>
        <dbReference type="Pfam" id="PF14321"/>
    </source>
</evidence>
<dbReference type="STRING" id="287099.SAMN05660413_03377"/>
<gene>
    <name evidence="2" type="ORF">SAMN05660413_03377</name>
</gene>
<accession>A0A1I5DKQ1</accession>
<keyword evidence="3" id="KW-1185">Reference proteome</keyword>
<dbReference type="Pfam" id="PF14321">
    <property type="entry name" value="DUF4382"/>
    <property type="match status" value="1"/>
</dbReference>
<organism evidence="2 3">
    <name type="scientific">Salegentibacter flavus</name>
    <dbReference type="NCBI Taxonomy" id="287099"/>
    <lineage>
        <taxon>Bacteria</taxon>
        <taxon>Pseudomonadati</taxon>
        <taxon>Bacteroidota</taxon>
        <taxon>Flavobacteriia</taxon>
        <taxon>Flavobacteriales</taxon>
        <taxon>Flavobacteriaceae</taxon>
        <taxon>Salegentibacter</taxon>
    </lineage>
</organism>